<evidence type="ECO:0000259" key="2">
    <source>
        <dbReference type="Pfam" id="PF04717"/>
    </source>
</evidence>
<comment type="caution">
    <text evidence="3">The sequence shown here is derived from an EMBL/GenBank/DDBJ whole genome shotgun (WGS) entry which is preliminary data.</text>
</comment>
<accession>A0A5N8XB31</accession>
<dbReference type="InterPro" id="IPR006531">
    <property type="entry name" value="Gp5/Vgr_OB"/>
</dbReference>
<dbReference type="SUPFAM" id="SSF69349">
    <property type="entry name" value="Phage fibre proteins"/>
    <property type="match status" value="1"/>
</dbReference>
<sequence length="574" mass="59965">MSPAERDRPAFEVRVADQALRPLVAADIVELDISEEVNRHGRLTLLVQNWDADSRSVRHSDDGPFAPGAAIAVSLGHHSRLTTVFDGVIASLTTHFPRGGRPVLRVEGRSRSILLEHPPRSRQLANVSDADVASAVAADYALTTDAADGVSRPFVVGDRLSDWELLKRRADELGWVTYVRGDTLVLRPPAPKQRPIALDYTRDLVELHLTQDLTRAIGSAVGVAWDLASLEAAESEQSAAAAGIDVGGRTAHDTAVADSGWPSRDERCASPAVAGSDEADARAVAAQRKAALAHCFGSGVVHGDPALRCDGWVSVAGVGTRMSGPHYVTAARHRFTAGGYLTEFQLGSPPALVPPSRSRTGEGGLVLGVVEALDDPESLNRVKVRLPWRADHGDGVWARTANLDAGDGYGAVFVPNVGQEVLVGLVDGDAATPVVLGSLHNGTQRPPVVVDAETNAVRALTTPDGHALRLEDGDSTAAKLLSGKGHSLVLDDKDSAVVITHADSGNTIRLSGEGIELVAAQGDIKLSSAAGSISLDSLKLQAKASGPSTIETSATFGLKASGSLALNGSLITIN</sequence>
<dbReference type="RefSeq" id="WP_152769220.1">
    <property type="nucleotide sequence ID" value="NZ_VJZC01000002.1"/>
</dbReference>
<reference evidence="3 4" key="1">
    <citation type="submission" date="2019-07" db="EMBL/GenBank/DDBJ databases">
        <title>New species of Amycolatopsis and Streptomyces.</title>
        <authorList>
            <person name="Duangmal K."/>
            <person name="Teo W.F.A."/>
            <person name="Lipun K."/>
        </authorList>
    </citation>
    <scope>NUCLEOTIDE SEQUENCE [LARGE SCALE GENOMIC DNA]</scope>
    <source>
        <strain evidence="3 4">NBRC 106415</strain>
    </source>
</reference>
<keyword evidence="4" id="KW-1185">Reference proteome</keyword>
<dbReference type="AlphaFoldDB" id="A0A5N8XB31"/>
<evidence type="ECO:0000313" key="3">
    <source>
        <dbReference type="EMBL" id="MPY55735.1"/>
    </source>
</evidence>
<dbReference type="EMBL" id="VJZC01000002">
    <property type="protein sequence ID" value="MPY55735.1"/>
    <property type="molecule type" value="Genomic_DNA"/>
</dbReference>
<feature type="region of interest" description="Disordered" evidence="1">
    <location>
        <begin position="253"/>
        <end position="274"/>
    </location>
</feature>
<dbReference type="OrthoDB" id="1907165at2"/>
<dbReference type="Pfam" id="PF04717">
    <property type="entry name" value="Phage_base_V"/>
    <property type="match status" value="1"/>
</dbReference>
<feature type="domain" description="Gp5/Type VI secretion system Vgr protein OB-fold" evidence="2">
    <location>
        <begin position="367"/>
        <end position="440"/>
    </location>
</feature>
<protein>
    <recommendedName>
        <fullName evidence="2">Gp5/Type VI secretion system Vgr protein OB-fold domain-containing protein</fullName>
    </recommendedName>
</protein>
<dbReference type="SUPFAM" id="SSF69279">
    <property type="entry name" value="Phage tail proteins"/>
    <property type="match status" value="1"/>
</dbReference>
<dbReference type="Proteomes" id="UP000400924">
    <property type="component" value="Unassembled WGS sequence"/>
</dbReference>
<name>A0A5N8XB31_9ACTN</name>
<gene>
    <name evidence="3" type="ORF">FNH08_00575</name>
</gene>
<dbReference type="InterPro" id="IPR037026">
    <property type="entry name" value="Vgr_OB-fold_dom_sf"/>
</dbReference>
<dbReference type="Gene3D" id="2.40.50.230">
    <property type="entry name" value="Gp5 N-terminal domain"/>
    <property type="match status" value="1"/>
</dbReference>
<organism evidence="3 4">
    <name type="scientific">Streptomyces spongiae</name>
    <dbReference type="NCBI Taxonomy" id="565072"/>
    <lineage>
        <taxon>Bacteria</taxon>
        <taxon>Bacillati</taxon>
        <taxon>Actinomycetota</taxon>
        <taxon>Actinomycetes</taxon>
        <taxon>Kitasatosporales</taxon>
        <taxon>Streptomycetaceae</taxon>
        <taxon>Streptomyces</taxon>
    </lineage>
</organism>
<evidence type="ECO:0000313" key="4">
    <source>
        <dbReference type="Proteomes" id="UP000400924"/>
    </source>
</evidence>
<dbReference type="SUPFAM" id="SSF69255">
    <property type="entry name" value="gp5 N-terminal domain-like"/>
    <property type="match status" value="1"/>
</dbReference>
<evidence type="ECO:0000256" key="1">
    <source>
        <dbReference type="SAM" id="MobiDB-lite"/>
    </source>
</evidence>
<proteinExistence type="predicted"/>